<evidence type="ECO:0000313" key="2">
    <source>
        <dbReference type="EnsemblPlants" id="Pp3c13_14600V3.1"/>
    </source>
</evidence>
<proteinExistence type="predicted"/>
<accession>A0A2K1JLW8</accession>
<reference evidence="1 3" key="1">
    <citation type="journal article" date="2008" name="Science">
        <title>The Physcomitrella genome reveals evolutionary insights into the conquest of land by plants.</title>
        <authorList>
            <person name="Rensing S."/>
            <person name="Lang D."/>
            <person name="Zimmer A."/>
            <person name="Terry A."/>
            <person name="Salamov A."/>
            <person name="Shapiro H."/>
            <person name="Nishiyama T."/>
            <person name="Perroud P.-F."/>
            <person name="Lindquist E."/>
            <person name="Kamisugi Y."/>
            <person name="Tanahashi T."/>
            <person name="Sakakibara K."/>
            <person name="Fujita T."/>
            <person name="Oishi K."/>
            <person name="Shin-I T."/>
            <person name="Kuroki Y."/>
            <person name="Toyoda A."/>
            <person name="Suzuki Y."/>
            <person name="Hashimoto A."/>
            <person name="Yamaguchi K."/>
            <person name="Sugano A."/>
            <person name="Kohara Y."/>
            <person name="Fujiyama A."/>
            <person name="Anterola A."/>
            <person name="Aoki S."/>
            <person name="Ashton N."/>
            <person name="Barbazuk W.B."/>
            <person name="Barker E."/>
            <person name="Bennetzen J."/>
            <person name="Bezanilla M."/>
            <person name="Blankenship R."/>
            <person name="Cho S.H."/>
            <person name="Dutcher S."/>
            <person name="Estelle M."/>
            <person name="Fawcett J.A."/>
            <person name="Gundlach H."/>
            <person name="Hanada K."/>
            <person name="Heyl A."/>
            <person name="Hicks K.A."/>
            <person name="Hugh J."/>
            <person name="Lohr M."/>
            <person name="Mayer K."/>
            <person name="Melkozernov A."/>
            <person name="Murata T."/>
            <person name="Nelson D."/>
            <person name="Pils B."/>
            <person name="Prigge M."/>
            <person name="Reiss B."/>
            <person name="Renner T."/>
            <person name="Rombauts S."/>
            <person name="Rushton P."/>
            <person name="Sanderfoot A."/>
            <person name="Schween G."/>
            <person name="Shiu S.-H."/>
            <person name="Stueber K."/>
            <person name="Theodoulou F.L."/>
            <person name="Tu H."/>
            <person name="Van de Peer Y."/>
            <person name="Verrier P.J."/>
            <person name="Waters E."/>
            <person name="Wood A."/>
            <person name="Yang L."/>
            <person name="Cove D."/>
            <person name="Cuming A."/>
            <person name="Hasebe M."/>
            <person name="Lucas S."/>
            <person name="Mishler D.B."/>
            <person name="Reski R."/>
            <person name="Grigoriev I."/>
            <person name="Quatrano R.S."/>
            <person name="Boore J.L."/>
        </authorList>
    </citation>
    <scope>NUCLEOTIDE SEQUENCE [LARGE SCALE GENOMIC DNA]</scope>
    <source>
        <strain evidence="2 3">cv. Gransden 2004</strain>
    </source>
</reference>
<dbReference type="InParanoid" id="A0A2K1JLW8"/>
<dbReference type="EnsemblPlants" id="Pp3c13_14600V3.2">
    <property type="protein sequence ID" value="Pp3c13_14600V3.2"/>
    <property type="gene ID" value="Pp3c13_14600"/>
</dbReference>
<reference evidence="2" key="3">
    <citation type="submission" date="2020-12" db="UniProtKB">
        <authorList>
            <consortium name="EnsemblPlants"/>
        </authorList>
    </citation>
    <scope>IDENTIFICATION</scope>
</reference>
<dbReference type="Gramene" id="Pp3c13_14600V3.2">
    <property type="protein sequence ID" value="Pp3c13_14600V3.2"/>
    <property type="gene ID" value="Pp3c13_14600"/>
</dbReference>
<reference evidence="1 3" key="2">
    <citation type="journal article" date="2018" name="Plant J.">
        <title>The Physcomitrella patens chromosome-scale assembly reveals moss genome structure and evolution.</title>
        <authorList>
            <person name="Lang D."/>
            <person name="Ullrich K.K."/>
            <person name="Murat F."/>
            <person name="Fuchs J."/>
            <person name="Jenkins J."/>
            <person name="Haas F.B."/>
            <person name="Piednoel M."/>
            <person name="Gundlach H."/>
            <person name="Van Bel M."/>
            <person name="Meyberg R."/>
            <person name="Vives C."/>
            <person name="Morata J."/>
            <person name="Symeonidi A."/>
            <person name="Hiss M."/>
            <person name="Muchero W."/>
            <person name="Kamisugi Y."/>
            <person name="Saleh O."/>
            <person name="Blanc G."/>
            <person name="Decker E.L."/>
            <person name="van Gessel N."/>
            <person name="Grimwood J."/>
            <person name="Hayes R.D."/>
            <person name="Graham S.W."/>
            <person name="Gunter L.E."/>
            <person name="McDaniel S.F."/>
            <person name="Hoernstein S.N.W."/>
            <person name="Larsson A."/>
            <person name="Li F.W."/>
            <person name="Perroud P.F."/>
            <person name="Phillips J."/>
            <person name="Ranjan P."/>
            <person name="Rokshar D.S."/>
            <person name="Rothfels C.J."/>
            <person name="Schneider L."/>
            <person name="Shu S."/>
            <person name="Stevenson D.W."/>
            <person name="Thummler F."/>
            <person name="Tillich M."/>
            <person name="Villarreal Aguilar J.C."/>
            <person name="Widiez T."/>
            <person name="Wong G.K."/>
            <person name="Wymore A."/>
            <person name="Zhang Y."/>
            <person name="Zimmer A.D."/>
            <person name="Quatrano R.S."/>
            <person name="Mayer K.F.X."/>
            <person name="Goodstein D."/>
            <person name="Casacuberta J.M."/>
            <person name="Vandepoele K."/>
            <person name="Reski R."/>
            <person name="Cuming A.C."/>
            <person name="Tuskan G.A."/>
            <person name="Maumus F."/>
            <person name="Salse J."/>
            <person name="Schmutz J."/>
            <person name="Rensing S.A."/>
        </authorList>
    </citation>
    <scope>NUCLEOTIDE SEQUENCE [LARGE SCALE GENOMIC DNA]</scope>
    <source>
        <strain evidence="2 3">cv. Gransden 2004</strain>
    </source>
</reference>
<dbReference type="EnsemblPlants" id="Pp3c13_14600V3.1">
    <property type="protein sequence ID" value="Pp3c13_14600V3.1"/>
    <property type="gene ID" value="Pp3c13_14600"/>
</dbReference>
<dbReference type="Proteomes" id="UP000006727">
    <property type="component" value="Chromosome 13"/>
</dbReference>
<keyword evidence="3" id="KW-1185">Reference proteome</keyword>
<dbReference type="AlphaFoldDB" id="A0A2K1JLW8"/>
<protein>
    <submittedName>
        <fullName evidence="1 2">Uncharacterized protein</fullName>
    </submittedName>
</protein>
<gene>
    <name evidence="1" type="ORF">PHYPA_017368</name>
</gene>
<evidence type="ECO:0000313" key="3">
    <source>
        <dbReference type="Proteomes" id="UP000006727"/>
    </source>
</evidence>
<evidence type="ECO:0000313" key="1">
    <source>
        <dbReference type="EMBL" id="PNR42538.1"/>
    </source>
</evidence>
<name>A0A2K1JLW8_PHYPA</name>
<sequence length="70" mass="7633">MSIPVKEPGGRQQSEDEHIQREALKISCIEGINQLWSGPMCGTQTFLSFGNGIQLQVELATALFDSSHAT</sequence>
<organism evidence="1">
    <name type="scientific">Physcomitrium patens</name>
    <name type="common">Spreading-leaved earth moss</name>
    <name type="synonym">Physcomitrella patens</name>
    <dbReference type="NCBI Taxonomy" id="3218"/>
    <lineage>
        <taxon>Eukaryota</taxon>
        <taxon>Viridiplantae</taxon>
        <taxon>Streptophyta</taxon>
        <taxon>Embryophyta</taxon>
        <taxon>Bryophyta</taxon>
        <taxon>Bryophytina</taxon>
        <taxon>Bryopsida</taxon>
        <taxon>Funariidae</taxon>
        <taxon>Funariales</taxon>
        <taxon>Funariaceae</taxon>
        <taxon>Physcomitrium</taxon>
    </lineage>
</organism>
<dbReference type="EMBL" id="ABEU02000013">
    <property type="protein sequence ID" value="PNR42538.1"/>
    <property type="molecule type" value="Genomic_DNA"/>
</dbReference>
<dbReference type="Gramene" id="Pp3c13_14600V3.1">
    <property type="protein sequence ID" value="Pp3c13_14600V3.1"/>
    <property type="gene ID" value="Pp3c13_14600"/>
</dbReference>